<dbReference type="InterPro" id="IPR036097">
    <property type="entry name" value="HisK_dim/P_sf"/>
</dbReference>
<dbReference type="CDD" id="cd16922">
    <property type="entry name" value="HATPase_EvgS-ArcB-TorS-like"/>
    <property type="match status" value="1"/>
</dbReference>
<dbReference type="Gene3D" id="1.10.287.130">
    <property type="match status" value="1"/>
</dbReference>
<feature type="domain" description="Response regulatory" evidence="7">
    <location>
        <begin position="345"/>
        <end position="460"/>
    </location>
</feature>
<dbReference type="SMART" id="SM00448">
    <property type="entry name" value="REC"/>
    <property type="match status" value="1"/>
</dbReference>
<comment type="caution">
    <text evidence="8">The sequence shown here is derived from an EMBL/GenBank/DDBJ whole genome shotgun (WGS) entry which is preliminary data.</text>
</comment>
<name>A0ABW5LLS8_9FLAO</name>
<dbReference type="SUPFAM" id="SSF55874">
    <property type="entry name" value="ATPase domain of HSP90 chaperone/DNA topoisomerase II/histidine kinase"/>
    <property type="match status" value="1"/>
</dbReference>
<dbReference type="InterPro" id="IPR004358">
    <property type="entry name" value="Sig_transdc_His_kin-like_C"/>
</dbReference>
<accession>A0ABW5LLS8</accession>
<evidence type="ECO:0000256" key="3">
    <source>
        <dbReference type="ARBA" id="ARBA00022553"/>
    </source>
</evidence>
<proteinExistence type="predicted"/>
<dbReference type="Pfam" id="PF00512">
    <property type="entry name" value="HisKA"/>
    <property type="match status" value="1"/>
</dbReference>
<dbReference type="Proteomes" id="UP001597319">
    <property type="component" value="Unassembled WGS sequence"/>
</dbReference>
<keyword evidence="5" id="KW-0812">Transmembrane</keyword>
<organism evidence="8 9">
    <name type="scientific">Aquimarina rubra</name>
    <dbReference type="NCBI Taxonomy" id="1920033"/>
    <lineage>
        <taxon>Bacteria</taxon>
        <taxon>Pseudomonadati</taxon>
        <taxon>Bacteroidota</taxon>
        <taxon>Flavobacteriia</taxon>
        <taxon>Flavobacteriales</taxon>
        <taxon>Flavobacteriaceae</taxon>
        <taxon>Aquimarina</taxon>
    </lineage>
</organism>
<evidence type="ECO:0000313" key="9">
    <source>
        <dbReference type="Proteomes" id="UP001597319"/>
    </source>
</evidence>
<comment type="catalytic activity">
    <reaction evidence="1">
        <text>ATP + protein L-histidine = ADP + protein N-phospho-L-histidine.</text>
        <dbReference type="EC" id="2.7.13.3"/>
    </reaction>
</comment>
<dbReference type="PANTHER" id="PTHR45339:SF5">
    <property type="entry name" value="HISTIDINE KINASE"/>
    <property type="match status" value="1"/>
</dbReference>
<dbReference type="Gene3D" id="3.40.50.2300">
    <property type="match status" value="1"/>
</dbReference>
<dbReference type="RefSeq" id="WP_378295513.1">
    <property type="nucleotide sequence ID" value="NZ_JBHULE010000037.1"/>
</dbReference>
<dbReference type="SMART" id="SM00387">
    <property type="entry name" value="HATPase_c"/>
    <property type="match status" value="1"/>
</dbReference>
<evidence type="ECO:0000256" key="2">
    <source>
        <dbReference type="ARBA" id="ARBA00012438"/>
    </source>
</evidence>
<dbReference type="Gene3D" id="3.30.565.10">
    <property type="entry name" value="Histidine kinase-like ATPase, C-terminal domain"/>
    <property type="match status" value="1"/>
</dbReference>
<evidence type="ECO:0000256" key="1">
    <source>
        <dbReference type="ARBA" id="ARBA00000085"/>
    </source>
</evidence>
<keyword evidence="3 4" id="KW-0597">Phosphoprotein</keyword>
<dbReference type="SUPFAM" id="SSF47384">
    <property type="entry name" value="Homodimeric domain of signal transducing histidine kinase"/>
    <property type="match status" value="1"/>
</dbReference>
<dbReference type="PROSITE" id="PS50109">
    <property type="entry name" value="HIS_KIN"/>
    <property type="match status" value="1"/>
</dbReference>
<keyword evidence="5" id="KW-0472">Membrane</keyword>
<evidence type="ECO:0000259" key="7">
    <source>
        <dbReference type="PROSITE" id="PS50110"/>
    </source>
</evidence>
<gene>
    <name evidence="8" type="ORF">ACFSR1_23670</name>
</gene>
<dbReference type="EMBL" id="JBHULE010000037">
    <property type="protein sequence ID" value="MFD2565695.1"/>
    <property type="molecule type" value="Genomic_DNA"/>
</dbReference>
<dbReference type="SMART" id="SM00388">
    <property type="entry name" value="HisKA"/>
    <property type="match status" value="1"/>
</dbReference>
<feature type="transmembrane region" description="Helical" evidence="5">
    <location>
        <begin position="55"/>
        <end position="74"/>
    </location>
</feature>
<dbReference type="PRINTS" id="PR00344">
    <property type="entry name" value="BCTRLSENSOR"/>
</dbReference>
<evidence type="ECO:0000313" key="8">
    <source>
        <dbReference type="EMBL" id="MFD2565695.1"/>
    </source>
</evidence>
<feature type="transmembrane region" description="Helical" evidence="5">
    <location>
        <begin position="12"/>
        <end position="35"/>
    </location>
</feature>
<dbReference type="InterPro" id="IPR003594">
    <property type="entry name" value="HATPase_dom"/>
</dbReference>
<dbReference type="InterPro" id="IPR003661">
    <property type="entry name" value="HisK_dim/P_dom"/>
</dbReference>
<dbReference type="CDD" id="cd17546">
    <property type="entry name" value="REC_hyHK_CKI1_RcsC-like"/>
    <property type="match status" value="1"/>
</dbReference>
<keyword evidence="8" id="KW-0067">ATP-binding</keyword>
<dbReference type="InterPro" id="IPR011006">
    <property type="entry name" value="CheY-like_superfamily"/>
</dbReference>
<evidence type="ECO:0000259" key="6">
    <source>
        <dbReference type="PROSITE" id="PS50109"/>
    </source>
</evidence>
<reference evidence="9" key="1">
    <citation type="journal article" date="2019" name="Int. J. Syst. Evol. Microbiol.">
        <title>The Global Catalogue of Microorganisms (GCM) 10K type strain sequencing project: providing services to taxonomists for standard genome sequencing and annotation.</title>
        <authorList>
            <consortium name="The Broad Institute Genomics Platform"/>
            <consortium name="The Broad Institute Genome Sequencing Center for Infectious Disease"/>
            <person name="Wu L."/>
            <person name="Ma J."/>
        </authorList>
    </citation>
    <scope>NUCLEOTIDE SEQUENCE [LARGE SCALE GENOMIC DNA]</scope>
    <source>
        <strain evidence="9">KCTC 52274</strain>
    </source>
</reference>
<feature type="domain" description="Histidine kinase" evidence="6">
    <location>
        <begin position="100"/>
        <end position="322"/>
    </location>
</feature>
<feature type="modified residue" description="4-aspartylphosphate" evidence="4">
    <location>
        <position position="394"/>
    </location>
</feature>
<dbReference type="SUPFAM" id="SSF52172">
    <property type="entry name" value="CheY-like"/>
    <property type="match status" value="1"/>
</dbReference>
<dbReference type="InterPro" id="IPR036890">
    <property type="entry name" value="HATPase_C_sf"/>
</dbReference>
<dbReference type="InterPro" id="IPR005467">
    <property type="entry name" value="His_kinase_dom"/>
</dbReference>
<dbReference type="EC" id="2.7.13.3" evidence="2"/>
<dbReference type="GO" id="GO:0005524">
    <property type="term" value="F:ATP binding"/>
    <property type="evidence" value="ECO:0007669"/>
    <property type="project" value="UniProtKB-KW"/>
</dbReference>
<protein>
    <recommendedName>
        <fullName evidence="2">histidine kinase</fullName>
        <ecNumber evidence="2">2.7.13.3</ecNumber>
    </recommendedName>
</protein>
<keyword evidence="9" id="KW-1185">Reference proteome</keyword>
<evidence type="ECO:0000256" key="4">
    <source>
        <dbReference type="PROSITE-ProRule" id="PRU00169"/>
    </source>
</evidence>
<dbReference type="PROSITE" id="PS50110">
    <property type="entry name" value="RESPONSE_REGULATORY"/>
    <property type="match status" value="1"/>
</dbReference>
<dbReference type="InterPro" id="IPR001789">
    <property type="entry name" value="Sig_transdc_resp-reg_receiver"/>
</dbReference>
<dbReference type="Pfam" id="PF00072">
    <property type="entry name" value="Response_reg"/>
    <property type="match status" value="1"/>
</dbReference>
<sequence length="467" mass="52591">MNRKSWLKSEAAKYTLYGVLFGFMFPILATSIDIAKLKLDFSWESILFVQKKYPIHYIIDTAPLFLGLFAMFGGRNLDKLKEKNKQILQASKFKQDFLANMSHEIRTPMVGVIGMIDLLFKNTKLDDLQKEYVSTIHQSSLNLLDILNQVLDLSKMEAGKFTLSPKGINLKKLIDQNVDLFVANSKAKGINLVSEYAETLPEQIYADDNRLMQILSNLIGNAIKFTNEGTIIVKSTLVSKKNEELNIKIEVIDSGIGISKADQESLFNRFSQVHNDAILVGEGSGLGLTISKKLVDLMDGKLGVTSELGKGSNFWFTFKTQIYEEKIPTIEKTFDKSNDQKFDLHVLLVEDSDTNILVSKQILKYLGCTADVAKTGRKAIEMFEEDVYDLILMDINLPELDGVETCKLIRKGYKKVPPVIAITSNALPGDAERFIAKGLDDYITKPFTTEVLNIKLRNWFGDHSGYH</sequence>
<evidence type="ECO:0000256" key="5">
    <source>
        <dbReference type="SAM" id="Phobius"/>
    </source>
</evidence>
<dbReference type="Pfam" id="PF02518">
    <property type="entry name" value="HATPase_c"/>
    <property type="match status" value="1"/>
</dbReference>
<keyword evidence="5" id="KW-1133">Transmembrane helix</keyword>
<dbReference type="CDD" id="cd00082">
    <property type="entry name" value="HisKA"/>
    <property type="match status" value="1"/>
</dbReference>
<keyword evidence="8" id="KW-0547">Nucleotide-binding</keyword>
<dbReference type="PANTHER" id="PTHR45339">
    <property type="entry name" value="HYBRID SIGNAL TRANSDUCTION HISTIDINE KINASE J"/>
    <property type="match status" value="1"/>
</dbReference>